<evidence type="ECO:0000313" key="2">
    <source>
        <dbReference type="EMBL" id="HGY56507.1"/>
    </source>
</evidence>
<protein>
    <recommendedName>
        <fullName evidence="1">FecR protein domain-containing protein</fullName>
    </recommendedName>
</protein>
<proteinExistence type="predicted"/>
<dbReference type="Proteomes" id="UP000885779">
    <property type="component" value="Unassembled WGS sequence"/>
</dbReference>
<name>A0A7V4WWE3_CALAY</name>
<organism evidence="2">
    <name type="scientific">Caldithrix abyssi</name>
    <dbReference type="NCBI Taxonomy" id="187145"/>
    <lineage>
        <taxon>Bacteria</taxon>
        <taxon>Pseudomonadati</taxon>
        <taxon>Calditrichota</taxon>
        <taxon>Calditrichia</taxon>
        <taxon>Calditrichales</taxon>
        <taxon>Calditrichaceae</taxon>
        <taxon>Caldithrix</taxon>
    </lineage>
</organism>
<feature type="domain" description="FecR protein" evidence="1">
    <location>
        <begin position="61"/>
        <end position="155"/>
    </location>
</feature>
<dbReference type="AlphaFoldDB" id="A0A7V4WWE3"/>
<dbReference type="PANTHER" id="PTHR38731">
    <property type="entry name" value="LIPL45-RELATED LIPOPROTEIN-RELATED"/>
    <property type="match status" value="1"/>
</dbReference>
<dbReference type="Gene3D" id="2.60.120.1440">
    <property type="match status" value="1"/>
</dbReference>
<dbReference type="EMBL" id="DRQG01000114">
    <property type="protein sequence ID" value="HGY56507.1"/>
    <property type="molecule type" value="Genomic_DNA"/>
</dbReference>
<sequence>MRGIISVSIIWVLAAGLLFAGDNERKPLGKVTFPLGDNFIQSRGTVKWQPVKYKMPVFEFDRIKTARQSRCEITFETKKVLRIGEKTIVEITQDDAGTHEVKLDKGSAWLSLFLPWGKSKINVKTPSSVCAVRGTVYRLEADSNHTAYRCYKGTIAVTPFKEDGKTLADSTFEVNAGEELILVMNFEEYKKQQQKQWEEFKQKEMDDFERFKQQDQQQFDEMLQKDLEDFNKVNNISYKQQRFDFEEDQKSDWVQWNKERDRLLQE</sequence>
<reference evidence="2" key="1">
    <citation type="journal article" date="2020" name="mSystems">
        <title>Genome- and Community-Level Interaction Insights into Carbon Utilization and Element Cycling Functions of Hydrothermarchaeota in Hydrothermal Sediment.</title>
        <authorList>
            <person name="Zhou Z."/>
            <person name="Liu Y."/>
            <person name="Xu W."/>
            <person name="Pan J."/>
            <person name="Luo Z.H."/>
            <person name="Li M."/>
        </authorList>
    </citation>
    <scope>NUCLEOTIDE SEQUENCE [LARGE SCALE GENOMIC DNA]</scope>
    <source>
        <strain evidence="2">HyVt-577</strain>
    </source>
</reference>
<dbReference type="Pfam" id="PF04773">
    <property type="entry name" value="FecR"/>
    <property type="match status" value="1"/>
</dbReference>
<accession>A0A7V4WWE3</accession>
<evidence type="ECO:0000259" key="1">
    <source>
        <dbReference type="Pfam" id="PF04773"/>
    </source>
</evidence>
<comment type="caution">
    <text evidence="2">The sequence shown here is derived from an EMBL/GenBank/DDBJ whole genome shotgun (WGS) entry which is preliminary data.</text>
</comment>
<gene>
    <name evidence="2" type="ORF">ENK44_12430</name>
</gene>
<dbReference type="InterPro" id="IPR006860">
    <property type="entry name" value="FecR"/>
</dbReference>